<feature type="domain" description="Restriction of telomere capping protein 4 C-terminal" evidence="1">
    <location>
        <begin position="25"/>
        <end position="148"/>
    </location>
</feature>
<dbReference type="InterPro" id="IPR028094">
    <property type="entry name" value="RTC4_C"/>
</dbReference>
<gene>
    <name evidence="2" type="ORF">AJ78_01757</name>
</gene>
<dbReference type="SMART" id="SM01312">
    <property type="entry name" value="RTC4"/>
    <property type="match status" value="1"/>
</dbReference>
<dbReference type="AlphaFoldDB" id="A0A1J9QPU7"/>
<dbReference type="Proteomes" id="UP000182235">
    <property type="component" value="Unassembled WGS sequence"/>
</dbReference>
<evidence type="ECO:0000313" key="3">
    <source>
        <dbReference type="Proteomes" id="UP000182235"/>
    </source>
</evidence>
<protein>
    <recommendedName>
        <fullName evidence="1">Restriction of telomere capping protein 4 C-terminal domain-containing protein</fullName>
    </recommendedName>
</protein>
<evidence type="ECO:0000313" key="2">
    <source>
        <dbReference type="EMBL" id="OJD18199.1"/>
    </source>
</evidence>
<dbReference type="Pfam" id="PF14474">
    <property type="entry name" value="RTC4"/>
    <property type="match status" value="1"/>
</dbReference>
<dbReference type="EMBL" id="LGRN01000042">
    <property type="protein sequence ID" value="OJD18199.1"/>
    <property type="molecule type" value="Genomic_DNA"/>
</dbReference>
<dbReference type="STRING" id="1447872.A0A1J9QPU7"/>
<dbReference type="OrthoDB" id="4188671at2759"/>
<evidence type="ECO:0000259" key="1">
    <source>
        <dbReference type="SMART" id="SM01312"/>
    </source>
</evidence>
<accession>A0A1J9QPU7</accession>
<proteinExistence type="predicted"/>
<organism evidence="2 3">
    <name type="scientific">Emergomyces pasteurianus Ep9510</name>
    <dbReference type="NCBI Taxonomy" id="1447872"/>
    <lineage>
        <taxon>Eukaryota</taxon>
        <taxon>Fungi</taxon>
        <taxon>Dikarya</taxon>
        <taxon>Ascomycota</taxon>
        <taxon>Pezizomycotina</taxon>
        <taxon>Eurotiomycetes</taxon>
        <taxon>Eurotiomycetidae</taxon>
        <taxon>Onygenales</taxon>
        <taxon>Ajellomycetaceae</taxon>
        <taxon>Emergomyces</taxon>
    </lineage>
</organism>
<name>A0A1J9QPU7_9EURO</name>
<sequence>MLNAKPRTPSPSLTMIIMCLVCNSVMKMKTFSAFNAANNRIRSVAHKKVQKHGRKILSWSVLHRTDYYGLTGHGILSEHVVCHFKDTIDSLTGIDSVVLKYDTVVYAQEVLVSELLDMLAQENMKVDVKEARRILKKSNKMRNLLNLE</sequence>
<keyword evidence="3" id="KW-1185">Reference proteome</keyword>
<comment type="caution">
    <text evidence="2">The sequence shown here is derived from an EMBL/GenBank/DDBJ whole genome shotgun (WGS) entry which is preliminary data.</text>
</comment>
<reference evidence="2 3" key="1">
    <citation type="submission" date="2015-07" db="EMBL/GenBank/DDBJ databases">
        <title>Emmonsia species relationships and genome sequence.</title>
        <authorList>
            <consortium name="The Broad Institute Genomics Platform"/>
            <person name="Cuomo C.A."/>
            <person name="Munoz J.F."/>
            <person name="Imamovic A."/>
            <person name="Priest M.E."/>
            <person name="Young S."/>
            <person name="Clay O.K."/>
            <person name="McEwen J.G."/>
        </authorList>
    </citation>
    <scope>NUCLEOTIDE SEQUENCE [LARGE SCALE GENOMIC DNA]</scope>
    <source>
        <strain evidence="2 3">UAMH 9510</strain>
    </source>
</reference>